<evidence type="ECO:0000313" key="1">
    <source>
        <dbReference type="EMBL" id="APJ03664.1"/>
    </source>
</evidence>
<reference evidence="1 2" key="1">
    <citation type="submission" date="2016-10" db="EMBL/GenBank/DDBJ databases">
        <title>Silvanigrella aquatica sp. nov., isolated from a freshwater lake located in the Black Forest, Germany, description of Silvanigrellaceae fam. nov., Silvanigrellales ord. nov., reclassification of the order Bdellovibrionales in the class Oligoflexia, reclassification of the families Bacteriovoracaceae and Halobacteriovoraceae in the new order Bacteriovoracales ord. nov., and reclassification of the family Pseudobacteriovoracaceae in the order Oligoflexiales.</title>
        <authorList>
            <person name="Hahn M.W."/>
            <person name="Schmidt J."/>
            <person name="Koll U."/>
            <person name="Rohde M."/>
            <person name="Verbag S."/>
            <person name="Pitt A."/>
            <person name="Nakai R."/>
            <person name="Naganuma T."/>
            <person name="Lang E."/>
        </authorList>
    </citation>
    <scope>NUCLEOTIDE SEQUENCE [LARGE SCALE GENOMIC DNA]</scope>
    <source>
        <strain evidence="1 2">MWH-Nonnen-W8red</strain>
    </source>
</reference>
<dbReference type="AlphaFoldDB" id="A0A1L4D0E6"/>
<accession>A0A1L4D0E6</accession>
<organism evidence="1 2">
    <name type="scientific">Silvanigrella aquatica</name>
    <dbReference type="NCBI Taxonomy" id="1915309"/>
    <lineage>
        <taxon>Bacteria</taxon>
        <taxon>Pseudomonadati</taxon>
        <taxon>Bdellovibrionota</taxon>
        <taxon>Oligoflexia</taxon>
        <taxon>Silvanigrellales</taxon>
        <taxon>Silvanigrellaceae</taxon>
        <taxon>Silvanigrella</taxon>
    </lineage>
</organism>
<dbReference type="RefSeq" id="WP_233231050.1">
    <property type="nucleotide sequence ID" value="NZ_CP017834.1"/>
</dbReference>
<proteinExistence type="predicted"/>
<protein>
    <recommendedName>
        <fullName evidence="3">ADP-ribosyl-(Dinitrogen reductase) hydrolase</fullName>
    </recommendedName>
</protein>
<evidence type="ECO:0000313" key="2">
    <source>
        <dbReference type="Proteomes" id="UP000184731"/>
    </source>
</evidence>
<sequence length="99" mass="11957">MLKTSTRVLRKLKEKNNFDWYEWYELEEAFWNSSGRFLEDTREENRTIPPTLWIISTTDDGRKIKIVFIEKVNGDLEIKSAYEPNELEVKIYDKYTKNS</sequence>
<evidence type="ECO:0008006" key="3">
    <source>
        <dbReference type="Google" id="ProtNLM"/>
    </source>
</evidence>
<gene>
    <name evidence="1" type="ORF">AXG55_06985</name>
</gene>
<dbReference type="KEGG" id="saqi:AXG55_06985"/>
<name>A0A1L4D0E6_9BACT</name>
<dbReference type="EMBL" id="CP017834">
    <property type="protein sequence ID" value="APJ03664.1"/>
    <property type="molecule type" value="Genomic_DNA"/>
</dbReference>
<dbReference type="Proteomes" id="UP000184731">
    <property type="component" value="Chromosome"/>
</dbReference>
<keyword evidence="2" id="KW-1185">Reference proteome</keyword>